<dbReference type="GO" id="GO:0030246">
    <property type="term" value="F:carbohydrate binding"/>
    <property type="evidence" value="ECO:0007669"/>
    <property type="project" value="UniProtKB-KW"/>
</dbReference>
<dbReference type="Proteomes" id="UP001054889">
    <property type="component" value="Unassembled WGS sequence"/>
</dbReference>
<evidence type="ECO:0000313" key="5">
    <source>
        <dbReference type="EMBL" id="GJN40979.1"/>
    </source>
</evidence>
<dbReference type="PANTHER" id="PTHR46506">
    <property type="entry name" value="OS05G0143600 PROTEIN"/>
    <property type="match status" value="1"/>
</dbReference>
<dbReference type="AlphaFoldDB" id="A0AAV5G163"/>
<protein>
    <recommendedName>
        <fullName evidence="3">Jacalin-type lectin domain-containing protein</fullName>
    </recommendedName>
</protein>
<dbReference type="InterPro" id="IPR001229">
    <property type="entry name" value="Jacalin-like_lectin_dom"/>
</dbReference>
<evidence type="ECO:0000259" key="3">
    <source>
        <dbReference type="PROSITE" id="PS51752"/>
    </source>
</evidence>
<dbReference type="EMBL" id="BQKI01000199">
    <property type="protein sequence ID" value="GJN40979.1"/>
    <property type="molecule type" value="Genomic_DNA"/>
</dbReference>
<sequence length="252" mass="26967">MAAALPASLSGGEAGAEEDKEKERLEAEAQLLSEAALRGKKRRIEKMLKAGVAYRLHDGGKKLRAAIEAICRELARRKILGEAPHPQPHGGGPEALMQTSVVKIGLFGSASGDNCDITVAPLRLETITIHSGDVVDALAFTYRDRDKLVHTAGPWGGSGGGEHTIQLGPSEFVTEVHGMHGPYTHGPHGRPNCITNLTFITNLRSYGPFGVGDLATENRFSVPTKNNSSIVGFFAHADKYYLNGVGVYVKPF</sequence>
<evidence type="ECO:0000313" key="6">
    <source>
        <dbReference type="Proteomes" id="UP001054889"/>
    </source>
</evidence>
<organism evidence="4 6">
    <name type="scientific">Eleusine coracana subsp. coracana</name>
    <dbReference type="NCBI Taxonomy" id="191504"/>
    <lineage>
        <taxon>Eukaryota</taxon>
        <taxon>Viridiplantae</taxon>
        <taxon>Streptophyta</taxon>
        <taxon>Embryophyta</taxon>
        <taxon>Tracheophyta</taxon>
        <taxon>Spermatophyta</taxon>
        <taxon>Magnoliopsida</taxon>
        <taxon>Liliopsida</taxon>
        <taxon>Poales</taxon>
        <taxon>Poaceae</taxon>
        <taxon>PACMAD clade</taxon>
        <taxon>Chloridoideae</taxon>
        <taxon>Cynodonteae</taxon>
        <taxon>Eleusininae</taxon>
        <taxon>Eleusine</taxon>
    </lineage>
</organism>
<dbReference type="EMBL" id="BQKI01000199">
    <property type="protein sequence ID" value="GJN40881.1"/>
    <property type="molecule type" value="Genomic_DNA"/>
</dbReference>
<dbReference type="CDD" id="cd09612">
    <property type="entry name" value="Jacalin"/>
    <property type="match status" value="1"/>
</dbReference>
<evidence type="ECO:0000313" key="4">
    <source>
        <dbReference type="EMBL" id="GJN40881.1"/>
    </source>
</evidence>
<dbReference type="Gene3D" id="2.100.10.30">
    <property type="entry name" value="Jacalin-like lectin domain"/>
    <property type="match status" value="1"/>
</dbReference>
<keyword evidence="6" id="KW-1185">Reference proteome</keyword>
<reference evidence="4" key="1">
    <citation type="journal article" date="2018" name="DNA Res.">
        <title>Multiple hybrid de novo genome assembly of finger millet, an orphan allotetraploid crop.</title>
        <authorList>
            <person name="Hatakeyama M."/>
            <person name="Aluri S."/>
            <person name="Balachadran M.T."/>
            <person name="Sivarajan S.R."/>
            <person name="Patrignani A."/>
            <person name="Gruter S."/>
            <person name="Poveda L."/>
            <person name="Shimizu-Inatsugi R."/>
            <person name="Baeten J."/>
            <person name="Francoijs K.J."/>
            <person name="Nataraja K.N."/>
            <person name="Reddy Y.A.N."/>
            <person name="Phadnis S."/>
            <person name="Ravikumar R.L."/>
            <person name="Schlapbach R."/>
            <person name="Sreeman S.M."/>
            <person name="Shimizu K.K."/>
        </authorList>
    </citation>
    <scope>NUCLEOTIDE SEQUENCE</scope>
</reference>
<dbReference type="InterPro" id="IPR033734">
    <property type="entry name" value="Jacalin-like_lectin_dom_plant"/>
</dbReference>
<dbReference type="Pfam" id="PF01419">
    <property type="entry name" value="Jacalin"/>
    <property type="match status" value="1"/>
</dbReference>
<dbReference type="InterPro" id="IPR036404">
    <property type="entry name" value="Jacalin-like_lectin_dom_sf"/>
</dbReference>
<gene>
    <name evidence="4" type="primary">gn00191</name>
    <name evidence="5" type="synonym">gn00296</name>
    <name evidence="4" type="ORF">PR202_gn00191</name>
    <name evidence="5" type="ORF">PR202_gn00296</name>
</gene>
<reference evidence="4" key="2">
    <citation type="submission" date="2021-12" db="EMBL/GenBank/DDBJ databases">
        <title>Resequencing data analysis of finger millet.</title>
        <authorList>
            <person name="Hatakeyama M."/>
            <person name="Aluri S."/>
            <person name="Balachadran M.T."/>
            <person name="Sivarajan S.R."/>
            <person name="Poveda L."/>
            <person name="Shimizu-Inatsugi R."/>
            <person name="Schlapbach R."/>
            <person name="Sreeman S.M."/>
            <person name="Shimizu K.K."/>
        </authorList>
    </citation>
    <scope>NUCLEOTIDE SEQUENCE</scope>
</reference>
<keyword evidence="1" id="KW-0430">Lectin</keyword>
<accession>A0AAV5G163</accession>
<feature type="domain" description="Jacalin-type lectin" evidence="3">
    <location>
        <begin position="101"/>
        <end position="251"/>
    </location>
</feature>
<proteinExistence type="predicted"/>
<name>A0AAV5G163_ELECO</name>
<evidence type="ECO:0000256" key="1">
    <source>
        <dbReference type="ARBA" id="ARBA00022734"/>
    </source>
</evidence>
<dbReference type="PROSITE" id="PS51752">
    <property type="entry name" value="JACALIN_LECTIN"/>
    <property type="match status" value="1"/>
</dbReference>
<feature type="region of interest" description="Disordered" evidence="2">
    <location>
        <begin position="1"/>
        <end position="24"/>
    </location>
</feature>
<dbReference type="SMART" id="SM00915">
    <property type="entry name" value="Jacalin"/>
    <property type="match status" value="1"/>
</dbReference>
<dbReference type="SUPFAM" id="SSF51101">
    <property type="entry name" value="Mannose-binding lectins"/>
    <property type="match status" value="1"/>
</dbReference>
<comment type="caution">
    <text evidence="4">The sequence shown here is derived from an EMBL/GenBank/DDBJ whole genome shotgun (WGS) entry which is preliminary data.</text>
</comment>
<evidence type="ECO:0000256" key="2">
    <source>
        <dbReference type="SAM" id="MobiDB-lite"/>
    </source>
</evidence>